<dbReference type="EMBL" id="BEZZ01157658">
    <property type="protein sequence ID" value="GCC45102.1"/>
    <property type="molecule type" value="Genomic_DNA"/>
</dbReference>
<evidence type="ECO:0000313" key="1">
    <source>
        <dbReference type="EMBL" id="GCC45102.1"/>
    </source>
</evidence>
<comment type="caution">
    <text evidence="1">The sequence shown here is derived from an EMBL/GenBank/DDBJ whole genome shotgun (WGS) entry which is preliminary data.</text>
</comment>
<name>A0A401TR78_CHIPU</name>
<sequence length="79" mass="9093">MKSCREWKRFQSEPYRSSRSSCLLMRKPPANKARSIAGPWGETHASIAQRDAKPHCSRNCRRDISVQASRDLLDGHIRL</sequence>
<dbReference type="Proteomes" id="UP000287033">
    <property type="component" value="Unassembled WGS sequence"/>
</dbReference>
<accession>A0A401TR78</accession>
<evidence type="ECO:0000313" key="2">
    <source>
        <dbReference type="Proteomes" id="UP000287033"/>
    </source>
</evidence>
<protein>
    <submittedName>
        <fullName evidence="1">Uncharacterized protein</fullName>
    </submittedName>
</protein>
<keyword evidence="2" id="KW-1185">Reference proteome</keyword>
<organism evidence="1 2">
    <name type="scientific">Chiloscyllium punctatum</name>
    <name type="common">Brownbanded bambooshark</name>
    <name type="synonym">Hemiscyllium punctatum</name>
    <dbReference type="NCBI Taxonomy" id="137246"/>
    <lineage>
        <taxon>Eukaryota</taxon>
        <taxon>Metazoa</taxon>
        <taxon>Chordata</taxon>
        <taxon>Craniata</taxon>
        <taxon>Vertebrata</taxon>
        <taxon>Chondrichthyes</taxon>
        <taxon>Elasmobranchii</taxon>
        <taxon>Galeomorphii</taxon>
        <taxon>Galeoidea</taxon>
        <taxon>Orectolobiformes</taxon>
        <taxon>Hemiscylliidae</taxon>
        <taxon>Chiloscyllium</taxon>
    </lineage>
</organism>
<proteinExistence type="predicted"/>
<gene>
    <name evidence="1" type="ORF">chiPu_0029472</name>
</gene>
<dbReference type="AlphaFoldDB" id="A0A401TR78"/>
<reference evidence="1 2" key="1">
    <citation type="journal article" date="2018" name="Nat. Ecol. Evol.">
        <title>Shark genomes provide insights into elasmobranch evolution and the origin of vertebrates.</title>
        <authorList>
            <person name="Hara Y"/>
            <person name="Yamaguchi K"/>
            <person name="Onimaru K"/>
            <person name="Kadota M"/>
            <person name="Koyanagi M"/>
            <person name="Keeley SD"/>
            <person name="Tatsumi K"/>
            <person name="Tanaka K"/>
            <person name="Motone F"/>
            <person name="Kageyama Y"/>
            <person name="Nozu R"/>
            <person name="Adachi N"/>
            <person name="Nishimura O"/>
            <person name="Nakagawa R"/>
            <person name="Tanegashima C"/>
            <person name="Kiyatake I"/>
            <person name="Matsumoto R"/>
            <person name="Murakumo K"/>
            <person name="Nishida K"/>
            <person name="Terakita A"/>
            <person name="Kuratani S"/>
            <person name="Sato K"/>
            <person name="Hyodo S Kuraku.S."/>
        </authorList>
    </citation>
    <scope>NUCLEOTIDE SEQUENCE [LARGE SCALE GENOMIC DNA]</scope>
</reference>
<feature type="non-terminal residue" evidence="1">
    <location>
        <position position="79"/>
    </location>
</feature>